<dbReference type="GO" id="GO:0005886">
    <property type="term" value="C:plasma membrane"/>
    <property type="evidence" value="ECO:0007669"/>
    <property type="project" value="UniProtKB-ARBA"/>
</dbReference>
<keyword evidence="4" id="KW-0547">Nucleotide-binding</keyword>
<dbReference type="InterPro" id="IPR017871">
    <property type="entry name" value="ABC_transporter-like_CS"/>
</dbReference>
<dbReference type="Gene3D" id="3.40.50.300">
    <property type="entry name" value="P-loop containing nucleotide triphosphate hydrolases"/>
    <property type="match status" value="1"/>
</dbReference>
<dbReference type="Pfam" id="PF00005">
    <property type="entry name" value="ABC_tran"/>
    <property type="match status" value="1"/>
</dbReference>
<feature type="domain" description="ABC transporter" evidence="6">
    <location>
        <begin position="12"/>
        <end position="235"/>
    </location>
</feature>
<name>A0A7C2XV99_9BACT</name>
<dbReference type="FunFam" id="3.40.50.300:FF:000056">
    <property type="entry name" value="Cell division ATP-binding protein FtsE"/>
    <property type="match status" value="1"/>
</dbReference>
<comment type="similarity">
    <text evidence="2">Belongs to the ABC transporter superfamily.</text>
</comment>
<evidence type="ECO:0000256" key="3">
    <source>
        <dbReference type="ARBA" id="ARBA00020019"/>
    </source>
</evidence>
<dbReference type="SMART" id="SM00382">
    <property type="entry name" value="AAA"/>
    <property type="match status" value="1"/>
</dbReference>
<accession>A0A7C2XV99</accession>
<dbReference type="PANTHER" id="PTHR24220">
    <property type="entry name" value="IMPORT ATP-BINDING PROTEIN"/>
    <property type="match status" value="1"/>
</dbReference>
<dbReference type="GO" id="GO:0022857">
    <property type="term" value="F:transmembrane transporter activity"/>
    <property type="evidence" value="ECO:0007669"/>
    <property type="project" value="TreeGrafter"/>
</dbReference>
<dbReference type="InterPro" id="IPR015854">
    <property type="entry name" value="ABC_transpr_LolD-like"/>
</dbReference>
<dbReference type="InterPro" id="IPR027417">
    <property type="entry name" value="P-loop_NTPase"/>
</dbReference>
<evidence type="ECO:0000313" key="7">
    <source>
        <dbReference type="EMBL" id="HET97778.1"/>
    </source>
</evidence>
<dbReference type="GO" id="GO:0005524">
    <property type="term" value="F:ATP binding"/>
    <property type="evidence" value="ECO:0007669"/>
    <property type="project" value="UniProtKB-KW"/>
</dbReference>
<dbReference type="PROSITE" id="PS50893">
    <property type="entry name" value="ABC_TRANSPORTER_2"/>
    <property type="match status" value="1"/>
</dbReference>
<organism evidence="7">
    <name type="scientific">Desulfurivibrio alkaliphilus</name>
    <dbReference type="NCBI Taxonomy" id="427923"/>
    <lineage>
        <taxon>Bacteria</taxon>
        <taxon>Pseudomonadati</taxon>
        <taxon>Thermodesulfobacteriota</taxon>
        <taxon>Desulfobulbia</taxon>
        <taxon>Desulfobulbales</taxon>
        <taxon>Desulfobulbaceae</taxon>
        <taxon>Desulfurivibrio</taxon>
    </lineage>
</organism>
<dbReference type="AlphaFoldDB" id="A0A7C2XV99"/>
<evidence type="ECO:0000256" key="2">
    <source>
        <dbReference type="ARBA" id="ARBA00005417"/>
    </source>
</evidence>
<dbReference type="SUPFAM" id="SSF52540">
    <property type="entry name" value="P-loop containing nucleoside triphosphate hydrolases"/>
    <property type="match status" value="1"/>
</dbReference>
<dbReference type="InterPro" id="IPR003593">
    <property type="entry name" value="AAA+_ATPase"/>
</dbReference>
<dbReference type="PANTHER" id="PTHR24220:SF470">
    <property type="entry name" value="CELL DIVISION ATP-BINDING PROTEIN FTSE"/>
    <property type="match status" value="1"/>
</dbReference>
<dbReference type="Proteomes" id="UP000885986">
    <property type="component" value="Unassembled WGS sequence"/>
</dbReference>
<gene>
    <name evidence="7" type="ORF">ENN98_03635</name>
</gene>
<evidence type="ECO:0000256" key="5">
    <source>
        <dbReference type="ARBA" id="ARBA00022840"/>
    </source>
</evidence>
<evidence type="ECO:0000259" key="6">
    <source>
        <dbReference type="PROSITE" id="PS50893"/>
    </source>
</evidence>
<dbReference type="PROSITE" id="PS00211">
    <property type="entry name" value="ABC_TRANSPORTER_1"/>
    <property type="match status" value="1"/>
</dbReference>
<proteinExistence type="inferred from homology"/>
<evidence type="ECO:0000256" key="4">
    <source>
        <dbReference type="ARBA" id="ARBA00022741"/>
    </source>
</evidence>
<comment type="caution">
    <text evidence="7">The sequence shown here is derived from an EMBL/GenBank/DDBJ whole genome shotgun (WGS) entry which is preliminary data.</text>
</comment>
<dbReference type="EMBL" id="DSDS01000083">
    <property type="protein sequence ID" value="HET97778.1"/>
    <property type="molecule type" value="Genomic_DNA"/>
</dbReference>
<evidence type="ECO:0000256" key="1">
    <source>
        <dbReference type="ARBA" id="ARBA00002579"/>
    </source>
</evidence>
<keyword evidence="5 7" id="KW-0067">ATP-binding</keyword>
<comment type="function">
    <text evidence="1">Part of the ABC transporter FtsEX involved in cellular division. Important for assembly or stability of the septal ring.</text>
</comment>
<dbReference type="GO" id="GO:0016887">
    <property type="term" value="F:ATP hydrolysis activity"/>
    <property type="evidence" value="ECO:0007669"/>
    <property type="project" value="InterPro"/>
</dbReference>
<sequence length="235" mass="25770">MNNSVPVSDFTVECLKLGKTYPPDITALQNVSLTAAPGEILFVTGVSGAGKSTLLKLICRRESPSGGMVMLFGQNLARIGSAEMQLIRRRIGVAYQDFRLLPDLSVMHNVAMAMEVDYRPRRLIRQRVGRLLEQLGLTDKERRPVSDLSLGEQQRVAVARAAANQPALLLADEPTGNLDEKSGALVMALFRELAAAGTTVIAATHDEKLHRDSGHQVLRLERGCLVEDTRHEKAY</sequence>
<reference evidence="7" key="1">
    <citation type="journal article" date="2020" name="mSystems">
        <title>Genome- and Community-Level Interaction Insights into Carbon Utilization and Element Cycling Functions of Hydrothermarchaeota in Hydrothermal Sediment.</title>
        <authorList>
            <person name="Zhou Z."/>
            <person name="Liu Y."/>
            <person name="Xu W."/>
            <person name="Pan J."/>
            <person name="Luo Z.H."/>
            <person name="Li M."/>
        </authorList>
    </citation>
    <scope>NUCLEOTIDE SEQUENCE [LARGE SCALE GENOMIC DNA]</scope>
    <source>
        <strain evidence="7">SpSt-1224</strain>
    </source>
</reference>
<dbReference type="InterPro" id="IPR003439">
    <property type="entry name" value="ABC_transporter-like_ATP-bd"/>
</dbReference>
<protein>
    <recommendedName>
        <fullName evidence="3">Cell division ATP-binding protein FtsE</fullName>
    </recommendedName>
</protein>